<dbReference type="SUPFAM" id="SSF48498">
    <property type="entry name" value="Tetracyclin repressor-like, C-terminal domain"/>
    <property type="match status" value="1"/>
</dbReference>
<evidence type="ECO:0000313" key="8">
    <source>
        <dbReference type="Proteomes" id="UP000245624"/>
    </source>
</evidence>
<comment type="caution">
    <text evidence="7">The sequence shown here is derived from an EMBL/GenBank/DDBJ whole genome shotgun (WGS) entry which is preliminary data.</text>
</comment>
<organism evidence="7 8">
    <name type="scientific">Gracilibacillus dipsosauri</name>
    <dbReference type="NCBI Taxonomy" id="178340"/>
    <lineage>
        <taxon>Bacteria</taxon>
        <taxon>Bacillati</taxon>
        <taxon>Bacillota</taxon>
        <taxon>Bacilli</taxon>
        <taxon>Bacillales</taxon>
        <taxon>Bacillaceae</taxon>
        <taxon>Gracilibacillus</taxon>
    </lineage>
</organism>
<keyword evidence="1" id="KW-0678">Repressor</keyword>
<dbReference type="InterPro" id="IPR009057">
    <property type="entry name" value="Homeodomain-like_sf"/>
</dbReference>
<evidence type="ECO:0000259" key="6">
    <source>
        <dbReference type="PROSITE" id="PS50977"/>
    </source>
</evidence>
<dbReference type="AlphaFoldDB" id="A0A317L286"/>
<sequence>MPKFVDHEKRKIKIAEATWKLIVEQGIEQATVRKIAQESGLSVGALRHYFTTQSELLKFSMELVVQRVMDRTHSTNYKGSPFEIAMDAISEVLPIDSDRRVEMEVWFVFSAKTLVDQSLRSVGEKTYQNMHQGLYRVLEFLYSQHLLKKDIDLEMEANRLHPLVDGMASHHLLYPSIYTYEKMIATLRYHLKTLWNGDDLNESTSS</sequence>
<keyword evidence="2" id="KW-0805">Transcription regulation</keyword>
<evidence type="ECO:0000256" key="3">
    <source>
        <dbReference type="ARBA" id="ARBA00023125"/>
    </source>
</evidence>
<keyword evidence="4" id="KW-0804">Transcription</keyword>
<evidence type="ECO:0000256" key="4">
    <source>
        <dbReference type="ARBA" id="ARBA00023163"/>
    </source>
</evidence>
<feature type="DNA-binding region" description="H-T-H motif" evidence="5">
    <location>
        <begin position="31"/>
        <end position="50"/>
    </location>
</feature>
<protein>
    <submittedName>
        <fullName evidence="7">TetR family transcriptional regulator</fullName>
    </submittedName>
</protein>
<dbReference type="Proteomes" id="UP000245624">
    <property type="component" value="Unassembled WGS sequence"/>
</dbReference>
<evidence type="ECO:0000313" key="7">
    <source>
        <dbReference type="EMBL" id="PWU67899.1"/>
    </source>
</evidence>
<dbReference type="RefSeq" id="WP_109984703.1">
    <property type="nucleotide sequence ID" value="NZ_JAJUIE010000003.1"/>
</dbReference>
<dbReference type="PROSITE" id="PS50977">
    <property type="entry name" value="HTH_TETR_2"/>
    <property type="match status" value="1"/>
</dbReference>
<evidence type="ECO:0000256" key="5">
    <source>
        <dbReference type="PROSITE-ProRule" id="PRU00335"/>
    </source>
</evidence>
<dbReference type="PROSITE" id="PS01081">
    <property type="entry name" value="HTH_TETR_1"/>
    <property type="match status" value="1"/>
</dbReference>
<dbReference type="Pfam" id="PF13977">
    <property type="entry name" value="TetR_C_6"/>
    <property type="match status" value="1"/>
</dbReference>
<dbReference type="OrthoDB" id="9816296at2"/>
<keyword evidence="3 5" id="KW-0238">DNA-binding</keyword>
<feature type="domain" description="HTH tetR-type" evidence="6">
    <location>
        <begin position="8"/>
        <end position="68"/>
    </location>
</feature>
<dbReference type="EMBL" id="QGTD01000011">
    <property type="protein sequence ID" value="PWU67899.1"/>
    <property type="molecule type" value="Genomic_DNA"/>
</dbReference>
<accession>A0A317L286</accession>
<dbReference type="SUPFAM" id="SSF46689">
    <property type="entry name" value="Homeodomain-like"/>
    <property type="match status" value="1"/>
</dbReference>
<name>A0A317L286_9BACI</name>
<dbReference type="Pfam" id="PF00440">
    <property type="entry name" value="TetR_N"/>
    <property type="match status" value="1"/>
</dbReference>
<dbReference type="Gene3D" id="1.10.357.10">
    <property type="entry name" value="Tetracycline Repressor, domain 2"/>
    <property type="match status" value="1"/>
</dbReference>
<evidence type="ECO:0000256" key="2">
    <source>
        <dbReference type="ARBA" id="ARBA00023015"/>
    </source>
</evidence>
<dbReference type="InterPro" id="IPR001647">
    <property type="entry name" value="HTH_TetR"/>
</dbReference>
<evidence type="ECO:0000256" key="1">
    <source>
        <dbReference type="ARBA" id="ARBA00022491"/>
    </source>
</evidence>
<dbReference type="InterPro" id="IPR023772">
    <property type="entry name" value="DNA-bd_HTH_TetR-type_CS"/>
</dbReference>
<dbReference type="InterPro" id="IPR036271">
    <property type="entry name" value="Tet_transcr_reg_TetR-rel_C_sf"/>
</dbReference>
<keyword evidence="8" id="KW-1185">Reference proteome</keyword>
<gene>
    <name evidence="7" type="ORF">DLJ74_12365</name>
</gene>
<proteinExistence type="predicted"/>
<dbReference type="InterPro" id="IPR039538">
    <property type="entry name" value="BetI_C"/>
</dbReference>
<dbReference type="GO" id="GO:0003677">
    <property type="term" value="F:DNA binding"/>
    <property type="evidence" value="ECO:0007669"/>
    <property type="project" value="UniProtKB-UniRule"/>
</dbReference>
<reference evidence="7 8" key="1">
    <citation type="submission" date="2018-05" db="EMBL/GenBank/DDBJ databases">
        <title>Genomic analysis of Gracilibacillus dipsosauri DD1 reveals novel features of a salt-tolerant amylase.</title>
        <authorList>
            <person name="Deutch C.E."/>
            <person name="Yang S."/>
        </authorList>
    </citation>
    <scope>NUCLEOTIDE SEQUENCE [LARGE SCALE GENOMIC DNA]</scope>
    <source>
        <strain evidence="7 8">DD1</strain>
    </source>
</reference>